<dbReference type="AlphaFoldDB" id="A0A174ZJ03"/>
<dbReference type="EMBL" id="CZBY01000010">
    <property type="protein sequence ID" value="CUQ87144.1"/>
    <property type="molecule type" value="Genomic_DNA"/>
</dbReference>
<sequence>MKAAVNNHAEISNAKENTDTQSNGVKYSLKEYTEHQKENWKDSKQIIVYENENQLRNFIQKSLDGEYLSVKKKMYFGAISTDLAERIFNETGVDAENYNITISSNEIRKILLNSHGDEKKKTLEDSELLLKMIY</sequence>
<dbReference type="Proteomes" id="UP000095662">
    <property type="component" value="Unassembled WGS sequence"/>
</dbReference>
<accession>A0A174ZJ03</accession>
<feature type="region of interest" description="Disordered" evidence="1">
    <location>
        <begin position="1"/>
        <end position="22"/>
    </location>
</feature>
<proteinExistence type="predicted"/>
<name>A0A174ZJ03_9FIRM</name>
<protein>
    <submittedName>
        <fullName evidence="2">Uncharacterized protein</fullName>
    </submittedName>
</protein>
<evidence type="ECO:0000313" key="2">
    <source>
        <dbReference type="EMBL" id="CUQ87144.1"/>
    </source>
</evidence>
<reference evidence="2 3" key="1">
    <citation type="submission" date="2015-09" db="EMBL/GenBank/DDBJ databases">
        <authorList>
            <consortium name="Pathogen Informatics"/>
        </authorList>
    </citation>
    <scope>NUCLEOTIDE SEQUENCE [LARGE SCALE GENOMIC DNA]</scope>
    <source>
        <strain evidence="2 3">2789STDY5834928</strain>
    </source>
</reference>
<gene>
    <name evidence="2" type="ORF">ERS852540_01444</name>
</gene>
<evidence type="ECO:0000256" key="1">
    <source>
        <dbReference type="SAM" id="MobiDB-lite"/>
    </source>
</evidence>
<evidence type="ECO:0000313" key="3">
    <source>
        <dbReference type="Proteomes" id="UP000095662"/>
    </source>
</evidence>
<organism evidence="2 3">
    <name type="scientific">[Eubacterium] siraeum</name>
    <dbReference type="NCBI Taxonomy" id="39492"/>
    <lineage>
        <taxon>Bacteria</taxon>
        <taxon>Bacillati</taxon>
        <taxon>Bacillota</taxon>
        <taxon>Clostridia</taxon>
        <taxon>Eubacteriales</taxon>
        <taxon>Oscillospiraceae</taxon>
        <taxon>Oscillospiraceae incertae sedis</taxon>
    </lineage>
</organism>